<dbReference type="EMBL" id="FP565575">
    <property type="protein sequence ID" value="CBE69947.1"/>
    <property type="molecule type" value="Genomic_DNA"/>
</dbReference>
<gene>
    <name evidence="1" type="ORF">DAMO_2874</name>
</gene>
<sequence>MRAPEGCVAISPFYPHEQWGRSQNISIALPTVRNDGRNRLIAKSSALLGGHGEP</sequence>
<accession>D5MLP0</accession>
<dbReference type="HOGENOM" id="CLU_3041525_0_0_0"/>
<evidence type="ECO:0000313" key="1">
    <source>
        <dbReference type="EMBL" id="CBE69947.1"/>
    </source>
</evidence>
<evidence type="ECO:0000313" key="2">
    <source>
        <dbReference type="Proteomes" id="UP000006898"/>
    </source>
</evidence>
<name>D5MLP0_METO1</name>
<reference evidence="1 2" key="1">
    <citation type="journal article" date="2010" name="Nature">
        <title>Nitrite-driven anaerobic methane oxidation by oxygenic bacteria.</title>
        <authorList>
            <person name="Ettwig K.F."/>
            <person name="Butler M.K."/>
            <person name="Le Paslier D."/>
            <person name="Pelletier E."/>
            <person name="Mangenot S."/>
            <person name="Kuypers M.M.M."/>
            <person name="Schreiber F."/>
            <person name="Dutilh B.E."/>
            <person name="Zedelius J."/>
            <person name="de Beer D."/>
            <person name="Gloerich J."/>
            <person name="Wessels H.J.C.T."/>
            <person name="van Allen T."/>
            <person name="Luesken F."/>
            <person name="Wu M."/>
            <person name="van de Pas-Schoonen K.T."/>
            <person name="Op den Camp H.J.M."/>
            <person name="Janssen-Megens E.M."/>
            <person name="Francoijs K-J."/>
            <person name="Stunnenberg H."/>
            <person name="Weissenbach J."/>
            <person name="Jetten M.S.M."/>
            <person name="Strous M."/>
        </authorList>
    </citation>
    <scope>NUCLEOTIDE SEQUENCE [LARGE SCALE GENOMIC DNA]</scope>
</reference>
<protein>
    <submittedName>
        <fullName evidence="1">Uncharacterized protein</fullName>
    </submittedName>
</protein>
<dbReference type="KEGG" id="mox:DAMO_2874"/>
<dbReference type="Proteomes" id="UP000006898">
    <property type="component" value="Chromosome"/>
</dbReference>
<proteinExistence type="predicted"/>
<organism evidence="1 2">
    <name type="scientific">Methylomirabilis oxygeniifera</name>
    <dbReference type="NCBI Taxonomy" id="671143"/>
    <lineage>
        <taxon>Bacteria</taxon>
        <taxon>Candidatus Methylomirabilota</taxon>
        <taxon>Candidatus Methylomirabilia</taxon>
        <taxon>Candidatus Methylomirabilales</taxon>
        <taxon>Candidatus Methylomirabilaceae</taxon>
        <taxon>Candidatus Methylomirabilis</taxon>
    </lineage>
</organism>
<dbReference type="AlphaFoldDB" id="D5MLP0"/>